<dbReference type="GO" id="GO:0016740">
    <property type="term" value="F:transferase activity"/>
    <property type="evidence" value="ECO:0007669"/>
    <property type="project" value="UniProtKB-KW"/>
</dbReference>
<gene>
    <name evidence="2" type="ORF">RMSM_05188</name>
</gene>
<dbReference type="RefSeq" id="WP_008702553.1">
    <property type="nucleotide sequence ID" value="NZ_ANOG01000737.1"/>
</dbReference>
<keyword evidence="2" id="KW-0808">Transferase</keyword>
<dbReference type="EMBL" id="ANOG01000737">
    <property type="protein sequence ID" value="EMI17902.1"/>
    <property type="molecule type" value="Genomic_DNA"/>
</dbReference>
<evidence type="ECO:0000313" key="2">
    <source>
        <dbReference type="EMBL" id="EMI17902.1"/>
    </source>
</evidence>
<dbReference type="CDD" id="cd00761">
    <property type="entry name" value="Glyco_tranf_GTA_type"/>
    <property type="match status" value="1"/>
</dbReference>
<dbReference type="SUPFAM" id="SSF53448">
    <property type="entry name" value="Nucleotide-diphospho-sugar transferases"/>
    <property type="match status" value="1"/>
</dbReference>
<reference evidence="2 3" key="1">
    <citation type="journal article" date="2013" name="Mar. Genomics">
        <title>Expression of sulfatases in Rhodopirellula baltica and the diversity of sulfatases in the genus Rhodopirellula.</title>
        <authorList>
            <person name="Wegner C.E."/>
            <person name="Richter-Heitmann T."/>
            <person name="Klindworth A."/>
            <person name="Klockow C."/>
            <person name="Richter M."/>
            <person name="Achstetter T."/>
            <person name="Glockner F.O."/>
            <person name="Harder J."/>
        </authorList>
    </citation>
    <scope>NUCLEOTIDE SEQUENCE [LARGE SCALE GENOMIC DNA]</scope>
    <source>
        <strain evidence="2 3">SM1</strain>
    </source>
</reference>
<sequence length="342" mass="39362">MPEVIPQLVSTIIPVYNRPQMLREAVQSVLEQTYRPIEIVIVDDGSTDSTPDVANELMERHPDIIRFHQKENSGPGPTREAGRLMARGEFIQYLDSDDLLRPKKFELMVQALRDHPDCGAAYGYICVHPYQQPPKDKPFKGSGETRETLFPWILSDRWWNTNCPLFRRSVCDAAGPWTDLRWSQDWEHDARIGALGTKLVHVKEWSTDERHHDEGRQTDDADWLHPDRLRARKRLLELLLEHAETAGVEADSPHRRHFTRWVFATARQCAAAGLHLETSECMRLAERSAGNCADVKRGFQTFRVLRRVMGTRTAGRLGLWLQTVKRPGSHTMQQSFARDLEP</sequence>
<feature type="domain" description="Glycosyltransferase 2-like" evidence="1">
    <location>
        <begin position="10"/>
        <end position="135"/>
    </location>
</feature>
<evidence type="ECO:0000313" key="3">
    <source>
        <dbReference type="Proteomes" id="UP000011991"/>
    </source>
</evidence>
<dbReference type="InterPro" id="IPR050834">
    <property type="entry name" value="Glycosyltransf_2"/>
</dbReference>
<dbReference type="Gene3D" id="3.90.550.10">
    <property type="entry name" value="Spore Coat Polysaccharide Biosynthesis Protein SpsA, Chain A"/>
    <property type="match status" value="1"/>
</dbReference>
<dbReference type="InterPro" id="IPR029044">
    <property type="entry name" value="Nucleotide-diphossugar_trans"/>
</dbReference>
<dbReference type="Proteomes" id="UP000011991">
    <property type="component" value="Unassembled WGS sequence"/>
</dbReference>
<accession>M5RR91</accession>
<dbReference type="PANTHER" id="PTHR43685">
    <property type="entry name" value="GLYCOSYLTRANSFERASE"/>
    <property type="match status" value="1"/>
</dbReference>
<proteinExistence type="predicted"/>
<dbReference type="AlphaFoldDB" id="M5RR91"/>
<dbReference type="PANTHER" id="PTHR43685:SF11">
    <property type="entry name" value="GLYCOSYLTRANSFERASE TAGX-RELATED"/>
    <property type="match status" value="1"/>
</dbReference>
<evidence type="ECO:0000259" key="1">
    <source>
        <dbReference type="Pfam" id="PF00535"/>
    </source>
</evidence>
<dbReference type="PATRIC" id="fig|1265738.3.peg.5214"/>
<organism evidence="2 3">
    <name type="scientific">Rhodopirellula maiorica SM1</name>
    <dbReference type="NCBI Taxonomy" id="1265738"/>
    <lineage>
        <taxon>Bacteria</taxon>
        <taxon>Pseudomonadati</taxon>
        <taxon>Planctomycetota</taxon>
        <taxon>Planctomycetia</taxon>
        <taxon>Pirellulales</taxon>
        <taxon>Pirellulaceae</taxon>
        <taxon>Novipirellula</taxon>
    </lineage>
</organism>
<dbReference type="InterPro" id="IPR001173">
    <property type="entry name" value="Glyco_trans_2-like"/>
</dbReference>
<protein>
    <submittedName>
        <fullName evidence="2">Glycosyl transferase family protein</fullName>
    </submittedName>
</protein>
<dbReference type="Pfam" id="PF00535">
    <property type="entry name" value="Glycos_transf_2"/>
    <property type="match status" value="1"/>
</dbReference>
<keyword evidence="3" id="KW-1185">Reference proteome</keyword>
<comment type="caution">
    <text evidence="2">The sequence shown here is derived from an EMBL/GenBank/DDBJ whole genome shotgun (WGS) entry which is preliminary data.</text>
</comment>
<name>M5RR91_9BACT</name>
<dbReference type="OrthoDB" id="9784574at2"/>